<comment type="caution">
    <text evidence="6">The sequence shown here is derived from an EMBL/GenBank/DDBJ whole genome shotgun (WGS) entry which is preliminary data.</text>
</comment>
<dbReference type="Pfam" id="PF01565">
    <property type="entry name" value="FAD_binding_4"/>
    <property type="match status" value="1"/>
</dbReference>
<evidence type="ECO:0000256" key="4">
    <source>
        <dbReference type="ARBA" id="ARBA00023002"/>
    </source>
</evidence>
<dbReference type="PANTHER" id="PTHR42973:SF7">
    <property type="entry name" value="FAD-BINDING PCMH-TYPE DOMAIN-CONTAINING PROTEIN"/>
    <property type="match status" value="1"/>
</dbReference>
<dbReference type="AlphaFoldDB" id="A0A9W4IAL2"/>
<dbReference type="PROSITE" id="PS51387">
    <property type="entry name" value="FAD_PCMH"/>
    <property type="match status" value="1"/>
</dbReference>
<keyword evidence="3" id="KW-0274">FAD</keyword>
<dbReference type="InterPro" id="IPR016166">
    <property type="entry name" value="FAD-bd_PCMH"/>
</dbReference>
<sequence>MEQLLNFLSQNPQIHHVTPSSPDFNNLRSGYVIDSIVPAIIVRPRSANDVAGLVTILKKNSLAFSVRVGGSDMFNRFHVKDTVTIDLREIAHINVDRESQTARIGGGVIISDLLRVLDEHGMVAPHPIISSVGFVGWATHGGYGLLSSEYGMGAEQILQAKIVGADGAVRDADEDMLAVIRGGGGALGVIVELTIRVYPLTQLLAGFIVYDSEDLPMTIRRYNEAYRQQKEAGIPKELNLFQSVTNGPTGKAMGVIFVWASSDFDAGQKWLSKLSSWSPVAMSTVAPTTMSVFNESTKTIAPQSAYGKSLTLSLRELTPEVVEVICKHASFQPNSPATIFGMHELRGCAPQPPLNTLIAHRHPHFVMELLPTVRDADLLDAAVAWAHEFYDDLMRTDPANIMASTYLPLTEPGKVNMKGIFGDKYEFLKAMKHRHDPDNVFEHALVRL</sequence>
<dbReference type="GO" id="GO:0071949">
    <property type="term" value="F:FAD binding"/>
    <property type="evidence" value="ECO:0007669"/>
    <property type="project" value="InterPro"/>
</dbReference>
<dbReference type="InterPro" id="IPR036318">
    <property type="entry name" value="FAD-bd_PCMH-like_sf"/>
</dbReference>
<evidence type="ECO:0000313" key="7">
    <source>
        <dbReference type="Proteomes" id="UP001152592"/>
    </source>
</evidence>
<dbReference type="Gene3D" id="3.30.43.10">
    <property type="entry name" value="Uridine Diphospho-n-acetylenolpyruvylglucosamine Reductase, domain 2"/>
    <property type="match status" value="1"/>
</dbReference>
<dbReference type="InterPro" id="IPR016167">
    <property type="entry name" value="FAD-bd_PCMH_sub1"/>
</dbReference>
<name>A0A9W4IAL2_9EURO</name>
<evidence type="ECO:0000256" key="1">
    <source>
        <dbReference type="ARBA" id="ARBA00005466"/>
    </source>
</evidence>
<feature type="domain" description="FAD-binding PCMH-type" evidence="5">
    <location>
        <begin position="33"/>
        <end position="200"/>
    </location>
</feature>
<evidence type="ECO:0000259" key="5">
    <source>
        <dbReference type="PROSITE" id="PS51387"/>
    </source>
</evidence>
<keyword evidence="2" id="KW-0285">Flavoprotein</keyword>
<dbReference type="InterPro" id="IPR050416">
    <property type="entry name" value="FAD-linked_Oxidoreductase"/>
</dbReference>
<dbReference type="Gene3D" id="3.40.462.20">
    <property type="match status" value="1"/>
</dbReference>
<comment type="similarity">
    <text evidence="1">Belongs to the oxygen-dependent FAD-linked oxidoreductase family.</text>
</comment>
<dbReference type="InterPro" id="IPR016169">
    <property type="entry name" value="FAD-bd_PCMH_sub2"/>
</dbReference>
<dbReference type="Proteomes" id="UP001152592">
    <property type="component" value="Unassembled WGS sequence"/>
</dbReference>
<dbReference type="InterPro" id="IPR006094">
    <property type="entry name" value="Oxid_FAD_bind_N"/>
</dbReference>
<evidence type="ECO:0000256" key="2">
    <source>
        <dbReference type="ARBA" id="ARBA00022630"/>
    </source>
</evidence>
<accession>A0A9W4IAL2</accession>
<evidence type="ECO:0000313" key="6">
    <source>
        <dbReference type="EMBL" id="CAG8250822.1"/>
    </source>
</evidence>
<protein>
    <recommendedName>
        <fullName evidence="5">FAD-binding PCMH-type domain-containing protein</fullName>
    </recommendedName>
</protein>
<evidence type="ECO:0000256" key="3">
    <source>
        <dbReference type="ARBA" id="ARBA00022827"/>
    </source>
</evidence>
<dbReference type="EMBL" id="CAJVPD010000033">
    <property type="protein sequence ID" value="CAG8250822.1"/>
    <property type="molecule type" value="Genomic_DNA"/>
</dbReference>
<proteinExistence type="inferred from homology"/>
<organism evidence="6 7">
    <name type="scientific">Penicillium salamii</name>
    <dbReference type="NCBI Taxonomy" id="1612424"/>
    <lineage>
        <taxon>Eukaryota</taxon>
        <taxon>Fungi</taxon>
        <taxon>Dikarya</taxon>
        <taxon>Ascomycota</taxon>
        <taxon>Pezizomycotina</taxon>
        <taxon>Eurotiomycetes</taxon>
        <taxon>Eurotiomycetidae</taxon>
        <taxon>Eurotiales</taxon>
        <taxon>Aspergillaceae</taxon>
        <taxon>Penicillium</taxon>
    </lineage>
</organism>
<gene>
    <name evidence="6" type="ORF">PSALAMII_LOCUS718</name>
</gene>
<dbReference type="PANTHER" id="PTHR42973">
    <property type="entry name" value="BINDING OXIDOREDUCTASE, PUTATIVE (AFU_ORTHOLOGUE AFUA_1G17690)-RELATED"/>
    <property type="match status" value="1"/>
</dbReference>
<dbReference type="Gene3D" id="3.30.465.10">
    <property type="match status" value="1"/>
</dbReference>
<reference evidence="6" key="1">
    <citation type="submission" date="2021-07" db="EMBL/GenBank/DDBJ databases">
        <authorList>
            <person name="Branca A.L. A."/>
        </authorList>
    </citation>
    <scope>NUCLEOTIDE SEQUENCE</scope>
</reference>
<dbReference type="SUPFAM" id="SSF56176">
    <property type="entry name" value="FAD-binding/transporter-associated domain-like"/>
    <property type="match status" value="1"/>
</dbReference>
<dbReference type="GO" id="GO:0016491">
    <property type="term" value="F:oxidoreductase activity"/>
    <property type="evidence" value="ECO:0007669"/>
    <property type="project" value="UniProtKB-KW"/>
</dbReference>
<dbReference type="OrthoDB" id="341300at2759"/>
<keyword evidence="4" id="KW-0560">Oxidoreductase</keyword>